<accession>A0ABT2UIL3</accession>
<dbReference type="PROSITE" id="PS01124">
    <property type="entry name" value="HTH_ARAC_FAMILY_2"/>
    <property type="match status" value="1"/>
</dbReference>
<dbReference type="SUPFAM" id="SSF51215">
    <property type="entry name" value="Regulatory protein AraC"/>
    <property type="match status" value="1"/>
</dbReference>
<keyword evidence="2" id="KW-0238">DNA-binding</keyword>
<dbReference type="InterPro" id="IPR014710">
    <property type="entry name" value="RmlC-like_jellyroll"/>
</dbReference>
<dbReference type="InterPro" id="IPR037923">
    <property type="entry name" value="HTH-like"/>
</dbReference>
<keyword evidence="1" id="KW-0805">Transcription regulation</keyword>
<dbReference type="PANTHER" id="PTHR43280">
    <property type="entry name" value="ARAC-FAMILY TRANSCRIPTIONAL REGULATOR"/>
    <property type="match status" value="1"/>
</dbReference>
<feature type="domain" description="HTH araC/xylS-type" evidence="4">
    <location>
        <begin position="188"/>
        <end position="286"/>
    </location>
</feature>
<keyword evidence="3" id="KW-0804">Transcription</keyword>
<dbReference type="Proteomes" id="UP001652445">
    <property type="component" value="Unassembled WGS sequence"/>
</dbReference>
<comment type="caution">
    <text evidence="5">The sequence shown here is derived from an EMBL/GenBank/DDBJ whole genome shotgun (WGS) entry which is preliminary data.</text>
</comment>
<protein>
    <submittedName>
        <fullName evidence="5">AraC family transcriptional regulator</fullName>
    </submittedName>
</protein>
<dbReference type="Gene3D" id="2.60.120.10">
    <property type="entry name" value="Jelly Rolls"/>
    <property type="match status" value="1"/>
</dbReference>
<proteinExistence type="predicted"/>
<gene>
    <name evidence="5" type="ORF">OB236_20435</name>
</gene>
<organism evidence="5 6">
    <name type="scientific">Paenibacillus baimaensis</name>
    <dbReference type="NCBI Taxonomy" id="2982185"/>
    <lineage>
        <taxon>Bacteria</taxon>
        <taxon>Bacillati</taxon>
        <taxon>Bacillota</taxon>
        <taxon>Bacilli</taxon>
        <taxon>Bacillales</taxon>
        <taxon>Paenibacillaceae</taxon>
        <taxon>Paenibacillus</taxon>
    </lineage>
</organism>
<evidence type="ECO:0000256" key="1">
    <source>
        <dbReference type="ARBA" id="ARBA00023015"/>
    </source>
</evidence>
<keyword evidence="6" id="KW-1185">Reference proteome</keyword>
<evidence type="ECO:0000313" key="6">
    <source>
        <dbReference type="Proteomes" id="UP001652445"/>
    </source>
</evidence>
<dbReference type="SUPFAM" id="SSF46689">
    <property type="entry name" value="Homeodomain-like"/>
    <property type="match status" value="2"/>
</dbReference>
<dbReference type="InterPro" id="IPR003313">
    <property type="entry name" value="AraC-bd"/>
</dbReference>
<dbReference type="RefSeq" id="WP_262685627.1">
    <property type="nucleotide sequence ID" value="NZ_JAOQIO010000084.1"/>
</dbReference>
<dbReference type="SMART" id="SM00342">
    <property type="entry name" value="HTH_ARAC"/>
    <property type="match status" value="1"/>
</dbReference>
<dbReference type="InterPro" id="IPR009057">
    <property type="entry name" value="Homeodomain-like_sf"/>
</dbReference>
<name>A0ABT2UIL3_9BACL</name>
<evidence type="ECO:0000256" key="2">
    <source>
        <dbReference type="ARBA" id="ARBA00023125"/>
    </source>
</evidence>
<sequence length="294" mass="33529">MYPDYLFEYPNRQTLFPFYMKKKSYQAVAPHRHDFIELSYVSAGSGLEIINGSEHPMIPGTFVLLLPFHIHSFRSTPGESLTLYTCNFPIDLLTEGKEAELGLAHLLTVQEDSSRSFVMVPGSDRTRICHLLDVALSEFEADIPYKHLVLKGKLLEALALFLRYRSLPSADDPAVPPTGVSAKAKLVTSIVQYMYQQYMEPLSLAQVARHFHITPAYLSDLFHKQYGIHFVDFLHELRVRHACSLLLSSDMPIAEVWVEAGFGSYPSFCRIFHKVKGMGARDYRDSQHQKRLFP</sequence>
<evidence type="ECO:0000313" key="5">
    <source>
        <dbReference type="EMBL" id="MCU6794480.1"/>
    </source>
</evidence>
<dbReference type="EMBL" id="JAOQIO010000084">
    <property type="protein sequence ID" value="MCU6794480.1"/>
    <property type="molecule type" value="Genomic_DNA"/>
</dbReference>
<evidence type="ECO:0000259" key="4">
    <source>
        <dbReference type="PROSITE" id="PS01124"/>
    </source>
</evidence>
<dbReference type="Pfam" id="PF02311">
    <property type="entry name" value="AraC_binding"/>
    <property type="match status" value="1"/>
</dbReference>
<dbReference type="Pfam" id="PF12833">
    <property type="entry name" value="HTH_18"/>
    <property type="match status" value="1"/>
</dbReference>
<dbReference type="PANTHER" id="PTHR43280:SF2">
    <property type="entry name" value="HTH-TYPE TRANSCRIPTIONAL REGULATOR EXSA"/>
    <property type="match status" value="1"/>
</dbReference>
<dbReference type="Gene3D" id="1.10.10.60">
    <property type="entry name" value="Homeodomain-like"/>
    <property type="match status" value="2"/>
</dbReference>
<evidence type="ECO:0000256" key="3">
    <source>
        <dbReference type="ARBA" id="ARBA00023163"/>
    </source>
</evidence>
<reference evidence="5 6" key="1">
    <citation type="submission" date="2022-09" db="EMBL/GenBank/DDBJ databases">
        <authorList>
            <person name="Han X.L."/>
            <person name="Wang Q."/>
            <person name="Lu T."/>
        </authorList>
    </citation>
    <scope>NUCLEOTIDE SEQUENCE [LARGE SCALE GENOMIC DNA]</scope>
    <source>
        <strain evidence="5 6">WQ 127069</strain>
    </source>
</reference>
<dbReference type="InterPro" id="IPR018060">
    <property type="entry name" value="HTH_AraC"/>
</dbReference>